<dbReference type="PANTHER" id="PTHR43353:SF5">
    <property type="entry name" value="SUCCINATE-SEMIALDEHYDE DEHYDROGENASE, MITOCHONDRIAL"/>
    <property type="match status" value="1"/>
</dbReference>
<dbReference type="Gene3D" id="3.40.605.10">
    <property type="entry name" value="Aldehyde Dehydrogenase, Chain A, domain 1"/>
    <property type="match status" value="1"/>
</dbReference>
<dbReference type="GO" id="GO:0009450">
    <property type="term" value="P:gamma-aminobutyric acid catabolic process"/>
    <property type="evidence" value="ECO:0007669"/>
    <property type="project" value="TreeGrafter"/>
</dbReference>
<keyword evidence="2" id="KW-0560">Oxidoreductase</keyword>
<dbReference type="EMBL" id="RZIJ01000008">
    <property type="protein sequence ID" value="RUQ71460.1"/>
    <property type="molecule type" value="Genomic_DNA"/>
</dbReference>
<dbReference type="FunFam" id="3.40.605.10:FF:000007">
    <property type="entry name" value="NAD/NADP-dependent betaine aldehyde dehydrogenase"/>
    <property type="match status" value="1"/>
</dbReference>
<gene>
    <name evidence="4" type="ORF">EJ913_12495</name>
</gene>
<dbReference type="OrthoDB" id="9772584at2"/>
<evidence type="ECO:0000256" key="1">
    <source>
        <dbReference type="ARBA" id="ARBA00009986"/>
    </source>
</evidence>
<dbReference type="SUPFAM" id="SSF53720">
    <property type="entry name" value="ALDH-like"/>
    <property type="match status" value="1"/>
</dbReference>
<dbReference type="GO" id="GO:0004777">
    <property type="term" value="F:succinate-semialdehyde dehydrogenase (NAD+) activity"/>
    <property type="evidence" value="ECO:0007669"/>
    <property type="project" value="TreeGrafter"/>
</dbReference>
<name>A0A433J9J5_9PROT</name>
<dbReference type="Gene3D" id="3.40.309.10">
    <property type="entry name" value="Aldehyde Dehydrogenase, Chain A, domain 2"/>
    <property type="match status" value="1"/>
</dbReference>
<dbReference type="CDD" id="cd07103">
    <property type="entry name" value="ALDH_F5_SSADH_GabD"/>
    <property type="match status" value="1"/>
</dbReference>
<dbReference type="Pfam" id="PF00171">
    <property type="entry name" value="Aldedh"/>
    <property type="match status" value="1"/>
</dbReference>
<evidence type="ECO:0000313" key="5">
    <source>
        <dbReference type="Proteomes" id="UP000280346"/>
    </source>
</evidence>
<comment type="similarity">
    <text evidence="1">Belongs to the aldehyde dehydrogenase family.</text>
</comment>
<dbReference type="Proteomes" id="UP000280346">
    <property type="component" value="Unassembled WGS sequence"/>
</dbReference>
<dbReference type="InterPro" id="IPR016162">
    <property type="entry name" value="Ald_DH_N"/>
</dbReference>
<protein>
    <submittedName>
        <fullName evidence="4">NAD-dependent succinate-semialdehyde dehydrogenase</fullName>
    </submittedName>
</protein>
<dbReference type="AlphaFoldDB" id="A0A433J9J5"/>
<dbReference type="InterPro" id="IPR015590">
    <property type="entry name" value="Aldehyde_DH_dom"/>
</dbReference>
<comment type="caution">
    <text evidence="4">The sequence shown here is derived from an EMBL/GenBank/DDBJ whole genome shotgun (WGS) entry which is preliminary data.</text>
</comment>
<organism evidence="4 5">
    <name type="scientific">Azospirillum doebereinerae</name>
    <dbReference type="NCBI Taxonomy" id="92933"/>
    <lineage>
        <taxon>Bacteria</taxon>
        <taxon>Pseudomonadati</taxon>
        <taxon>Pseudomonadota</taxon>
        <taxon>Alphaproteobacteria</taxon>
        <taxon>Rhodospirillales</taxon>
        <taxon>Azospirillaceae</taxon>
        <taxon>Azospirillum</taxon>
    </lineage>
</organism>
<evidence type="ECO:0000256" key="2">
    <source>
        <dbReference type="ARBA" id="ARBA00023002"/>
    </source>
</evidence>
<keyword evidence="5" id="KW-1185">Reference proteome</keyword>
<feature type="domain" description="Aldehyde dehydrogenase" evidence="3">
    <location>
        <begin position="18"/>
        <end position="476"/>
    </location>
</feature>
<evidence type="ECO:0000313" key="4">
    <source>
        <dbReference type="EMBL" id="RUQ71460.1"/>
    </source>
</evidence>
<reference evidence="4 5" key="1">
    <citation type="submission" date="2018-12" db="EMBL/GenBank/DDBJ databases">
        <authorList>
            <person name="Yang Y."/>
        </authorList>
    </citation>
    <scope>NUCLEOTIDE SEQUENCE [LARGE SCALE GENOMIC DNA]</scope>
    <source>
        <strain evidence="4 5">GSF71</strain>
    </source>
</reference>
<accession>A0A433J9J5</accession>
<dbReference type="InterPro" id="IPR016163">
    <property type="entry name" value="Ald_DH_C"/>
</dbReference>
<evidence type="ECO:0000259" key="3">
    <source>
        <dbReference type="Pfam" id="PF00171"/>
    </source>
</evidence>
<sequence>MAHHAYGDLGLFIDGDWLAPSDAALAPVANPATGEILAHLPLAGFADLDAALESARQGFRTWRKVPAYDRAKLLRRAADLIRERLDRIALVLTLEQGKPLAEARAEVNGAADMFDWFADEGRRACGRVIPARQRGGRLTALREPVGPIAAFTPWNFPAITPARKIAAALAAGCSCILKPAEETPATALELARALDDSGLPLGVLNVVFGDPAEVAERLIRSPVIRKISFTGSAAVGARIAGLAAEGVKPVIMELGGHAPVIVCEDVDADAVAALSVAAKFRNAGQICISPTRFLVHDTLFDRFTTRFAEAARALTVGDGRDPAVQVGPLSNRRRVDAMERLIGDARDRGARCLAGGRRIDGPGLFFQPTVLADVPLDADAMSVEPFGPLALVNRFSTLDEALREANRLPQGLAAYAFTRSSRRAADLSDGLESGLVGLNSYGIAFAEAPFGGVKESGYGSEGGAEGLDAYLVNKTVAELPME</sequence>
<dbReference type="InterPro" id="IPR016161">
    <property type="entry name" value="Ald_DH/histidinol_DH"/>
</dbReference>
<dbReference type="InterPro" id="IPR050740">
    <property type="entry name" value="Aldehyde_DH_Superfamily"/>
</dbReference>
<dbReference type="PANTHER" id="PTHR43353">
    <property type="entry name" value="SUCCINATE-SEMIALDEHYDE DEHYDROGENASE, MITOCHONDRIAL"/>
    <property type="match status" value="1"/>
</dbReference>
<dbReference type="RefSeq" id="WP_126998251.1">
    <property type="nucleotide sequence ID" value="NZ_CP173192.1"/>
</dbReference>
<proteinExistence type="inferred from homology"/>